<dbReference type="InterPro" id="IPR006577">
    <property type="entry name" value="UAS"/>
</dbReference>
<dbReference type="GO" id="GO:0043161">
    <property type="term" value="P:proteasome-mediated ubiquitin-dependent protein catabolic process"/>
    <property type="evidence" value="ECO:0007669"/>
    <property type="project" value="TreeGrafter"/>
</dbReference>
<evidence type="ECO:0000313" key="4">
    <source>
        <dbReference type="Proteomes" id="UP000023152"/>
    </source>
</evidence>
<dbReference type="SMART" id="SM00594">
    <property type="entry name" value="UAS"/>
    <property type="match status" value="1"/>
</dbReference>
<dbReference type="PANTHER" id="PTHR23322:SF6">
    <property type="entry name" value="UBX DOMAIN-CONTAINING PROTEIN 7"/>
    <property type="match status" value="1"/>
</dbReference>
<evidence type="ECO:0000256" key="1">
    <source>
        <dbReference type="SAM" id="MobiDB-lite"/>
    </source>
</evidence>
<dbReference type="Pfam" id="PF13899">
    <property type="entry name" value="Thioredoxin_7"/>
    <property type="match status" value="1"/>
</dbReference>
<dbReference type="Gene3D" id="3.40.30.10">
    <property type="entry name" value="Glutaredoxin"/>
    <property type="match status" value="1"/>
</dbReference>
<dbReference type="PANTHER" id="PTHR23322">
    <property type="entry name" value="FAS-ASSOCIATED PROTEIN"/>
    <property type="match status" value="1"/>
</dbReference>
<dbReference type="AlphaFoldDB" id="X6MLD1"/>
<dbReference type="EMBL" id="ASPP01020131">
    <property type="protein sequence ID" value="ETO14262.1"/>
    <property type="molecule type" value="Genomic_DNA"/>
</dbReference>
<evidence type="ECO:0000259" key="2">
    <source>
        <dbReference type="SMART" id="SM00594"/>
    </source>
</evidence>
<dbReference type="CDD" id="cd02958">
    <property type="entry name" value="UAS"/>
    <property type="match status" value="1"/>
</dbReference>
<name>X6MLD1_RETFI</name>
<feature type="compositionally biased region" description="Polar residues" evidence="1">
    <location>
        <begin position="1"/>
        <end position="15"/>
    </location>
</feature>
<accession>X6MLD1</accession>
<dbReference type="OrthoDB" id="270602at2759"/>
<dbReference type="InterPro" id="IPR050730">
    <property type="entry name" value="UBX_domain-protein"/>
</dbReference>
<reference evidence="3 4" key="1">
    <citation type="journal article" date="2013" name="Curr. Biol.">
        <title>The Genome of the Foraminiferan Reticulomyxa filosa.</title>
        <authorList>
            <person name="Glockner G."/>
            <person name="Hulsmann N."/>
            <person name="Schleicher M."/>
            <person name="Noegel A.A."/>
            <person name="Eichinger L."/>
            <person name="Gallinger C."/>
            <person name="Pawlowski J."/>
            <person name="Sierra R."/>
            <person name="Euteneuer U."/>
            <person name="Pillet L."/>
            <person name="Moustafa A."/>
            <person name="Platzer M."/>
            <person name="Groth M."/>
            <person name="Szafranski K."/>
            <person name="Schliwa M."/>
        </authorList>
    </citation>
    <scope>NUCLEOTIDE SEQUENCE [LARGE SCALE GENOMIC DNA]</scope>
</reference>
<feature type="compositionally biased region" description="Basic and acidic residues" evidence="1">
    <location>
        <begin position="17"/>
        <end position="32"/>
    </location>
</feature>
<feature type="region of interest" description="Disordered" evidence="1">
    <location>
        <begin position="198"/>
        <end position="244"/>
    </location>
</feature>
<feature type="compositionally biased region" description="Basic and acidic residues" evidence="1">
    <location>
        <begin position="216"/>
        <end position="231"/>
    </location>
</feature>
<gene>
    <name evidence="3" type="ORF">RFI_23104</name>
</gene>
<dbReference type="SUPFAM" id="SSF52833">
    <property type="entry name" value="Thioredoxin-like"/>
    <property type="match status" value="1"/>
</dbReference>
<dbReference type="InterPro" id="IPR036249">
    <property type="entry name" value="Thioredoxin-like_sf"/>
</dbReference>
<dbReference type="Proteomes" id="UP000023152">
    <property type="component" value="Unassembled WGS sequence"/>
</dbReference>
<evidence type="ECO:0000313" key="3">
    <source>
        <dbReference type="EMBL" id="ETO14262.1"/>
    </source>
</evidence>
<keyword evidence="4" id="KW-1185">Reference proteome</keyword>
<feature type="region of interest" description="Disordered" evidence="1">
    <location>
        <begin position="1"/>
        <end position="32"/>
    </location>
</feature>
<organism evidence="3 4">
    <name type="scientific">Reticulomyxa filosa</name>
    <dbReference type="NCBI Taxonomy" id="46433"/>
    <lineage>
        <taxon>Eukaryota</taxon>
        <taxon>Sar</taxon>
        <taxon>Rhizaria</taxon>
        <taxon>Retaria</taxon>
        <taxon>Foraminifera</taxon>
        <taxon>Monothalamids</taxon>
        <taxon>Reticulomyxidae</taxon>
        <taxon>Reticulomyxa</taxon>
    </lineage>
</organism>
<proteinExistence type="predicted"/>
<dbReference type="GO" id="GO:0005634">
    <property type="term" value="C:nucleus"/>
    <property type="evidence" value="ECO:0007669"/>
    <property type="project" value="TreeGrafter"/>
</dbReference>
<sequence>MSTKTIQTNKNQNKRNIGKEWNKGPKTKKSDHLADLFGDPEYKYEGSWDQAKAEGQKQNKWILLNVQSKDEFASHTLNRDVWKDSTTSDFIKSSFLSTDAGRQMCSYYKITEFPHVSVIDPHTGRQENILPVPSADKFPAQASAIRDKLIEWIENAPNPSAKKKSGYQPRIKATPSPQMPAVLFFLGGEDEELNKALLESLTDNAPSNDNKNSKTNNDDRKSTDVEIKDKVSLLSKKTHKKMNQ</sequence>
<dbReference type="GO" id="GO:0043130">
    <property type="term" value="F:ubiquitin binding"/>
    <property type="evidence" value="ECO:0007669"/>
    <property type="project" value="TreeGrafter"/>
</dbReference>
<feature type="domain" description="UAS" evidence="2">
    <location>
        <begin position="32"/>
        <end position="154"/>
    </location>
</feature>
<comment type="caution">
    <text evidence="3">The sequence shown here is derived from an EMBL/GenBank/DDBJ whole genome shotgun (WGS) entry which is preliminary data.</text>
</comment>
<protein>
    <recommendedName>
        <fullName evidence="2">UAS domain-containing protein</fullName>
    </recommendedName>
</protein>